<comment type="caution">
    <text evidence="6">The sequence shown here is derived from an EMBL/GenBank/DDBJ whole genome shotgun (WGS) entry which is preliminary data.</text>
</comment>
<dbReference type="EMBL" id="JBJQOH010000007">
    <property type="protein sequence ID" value="KAL3681433.1"/>
    <property type="molecule type" value="Genomic_DNA"/>
</dbReference>
<evidence type="ECO:0000256" key="3">
    <source>
        <dbReference type="ARBA" id="ARBA00022989"/>
    </source>
</evidence>
<sequence>MVGLFVKLQYSIVTCFRCRLFCLRWSSAVSRDFSFGFLISGLVDLMQCKSGAPVFLSFLVDITWKDYCVRVVPTALATALDIDLTNVSLVFISCKSGAPVFLLRFQVSFGAEDVLKMKTVRETPSYKLLGIMLIISFGALLTVAKETEFNVAGFILIMAAAIMSGFRSIVTQLLLQVSVEYLRISKTRAIALTFAGVAMMFLMDNLTLLKGTGLGVIMIGVSLLNWLRYQKLVHGGSGEHGLSHQNQNHSYVAIKENHAVFEVEEELEEDTV</sequence>
<evidence type="ECO:0000256" key="4">
    <source>
        <dbReference type="ARBA" id="ARBA00023136"/>
    </source>
</evidence>
<dbReference type="GO" id="GO:0016020">
    <property type="term" value="C:membrane"/>
    <property type="evidence" value="ECO:0007669"/>
    <property type="project" value="UniProtKB-SubCell"/>
</dbReference>
<comment type="subcellular location">
    <subcellularLocation>
        <location evidence="1">Membrane</location>
        <topology evidence="1">Multi-pass membrane protein</topology>
    </subcellularLocation>
</comment>
<feature type="transmembrane region" description="Helical" evidence="5">
    <location>
        <begin position="209"/>
        <end position="227"/>
    </location>
</feature>
<evidence type="ECO:0000256" key="1">
    <source>
        <dbReference type="ARBA" id="ARBA00004141"/>
    </source>
</evidence>
<name>A0ABD3GQI9_9MARC</name>
<dbReference type="Proteomes" id="UP001633002">
    <property type="component" value="Unassembled WGS sequence"/>
</dbReference>
<dbReference type="PANTHER" id="PTHR11132">
    <property type="entry name" value="SOLUTE CARRIER FAMILY 35"/>
    <property type="match status" value="1"/>
</dbReference>
<evidence type="ECO:0000256" key="5">
    <source>
        <dbReference type="SAM" id="Phobius"/>
    </source>
</evidence>
<protein>
    <submittedName>
        <fullName evidence="6">Uncharacterized protein</fullName>
    </submittedName>
</protein>
<gene>
    <name evidence="6" type="ORF">R1sor_024389</name>
</gene>
<keyword evidence="3 5" id="KW-1133">Transmembrane helix</keyword>
<evidence type="ECO:0000256" key="2">
    <source>
        <dbReference type="ARBA" id="ARBA00022692"/>
    </source>
</evidence>
<feature type="transmembrane region" description="Helical" evidence="5">
    <location>
        <begin position="126"/>
        <end position="145"/>
    </location>
</feature>
<proteinExistence type="predicted"/>
<dbReference type="AlphaFoldDB" id="A0ABD3GQI9"/>
<feature type="transmembrane region" description="Helical" evidence="5">
    <location>
        <begin position="187"/>
        <end position="203"/>
    </location>
</feature>
<dbReference type="InterPro" id="IPR050186">
    <property type="entry name" value="TPT_transporter"/>
</dbReference>
<evidence type="ECO:0000313" key="7">
    <source>
        <dbReference type="Proteomes" id="UP001633002"/>
    </source>
</evidence>
<reference evidence="6 7" key="1">
    <citation type="submission" date="2024-09" db="EMBL/GenBank/DDBJ databases">
        <title>Chromosome-scale assembly of Riccia sorocarpa.</title>
        <authorList>
            <person name="Paukszto L."/>
        </authorList>
    </citation>
    <scope>NUCLEOTIDE SEQUENCE [LARGE SCALE GENOMIC DNA]</scope>
    <source>
        <strain evidence="6">LP-2024</strain>
        <tissue evidence="6">Aerial parts of the thallus</tissue>
    </source>
</reference>
<keyword evidence="4 5" id="KW-0472">Membrane</keyword>
<keyword evidence="7" id="KW-1185">Reference proteome</keyword>
<organism evidence="6 7">
    <name type="scientific">Riccia sorocarpa</name>
    <dbReference type="NCBI Taxonomy" id="122646"/>
    <lineage>
        <taxon>Eukaryota</taxon>
        <taxon>Viridiplantae</taxon>
        <taxon>Streptophyta</taxon>
        <taxon>Embryophyta</taxon>
        <taxon>Marchantiophyta</taxon>
        <taxon>Marchantiopsida</taxon>
        <taxon>Marchantiidae</taxon>
        <taxon>Marchantiales</taxon>
        <taxon>Ricciaceae</taxon>
        <taxon>Riccia</taxon>
    </lineage>
</organism>
<evidence type="ECO:0000313" key="6">
    <source>
        <dbReference type="EMBL" id="KAL3681433.1"/>
    </source>
</evidence>
<keyword evidence="2 5" id="KW-0812">Transmembrane</keyword>
<feature type="transmembrane region" description="Helical" evidence="5">
    <location>
        <begin position="151"/>
        <end position="175"/>
    </location>
</feature>
<accession>A0ABD3GQI9</accession>